<dbReference type="Proteomes" id="UP000051913">
    <property type="component" value="Unassembled WGS sequence"/>
</dbReference>
<dbReference type="Gene3D" id="3.40.50.970">
    <property type="match status" value="2"/>
</dbReference>
<keyword evidence="1" id="KW-0210">Decarboxylase</keyword>
<dbReference type="Pfam" id="PF02775">
    <property type="entry name" value="TPP_enzyme_C"/>
    <property type="match status" value="1"/>
</dbReference>
<evidence type="ECO:0000313" key="6">
    <source>
        <dbReference type="EMBL" id="KRR05254.1"/>
    </source>
</evidence>
<dbReference type="InterPro" id="IPR017684">
    <property type="entry name" value="Phosphono-pyrv_decarboxylase"/>
</dbReference>
<dbReference type="EMBL" id="LLXX01000119">
    <property type="protein sequence ID" value="KRR05254.1"/>
    <property type="molecule type" value="Genomic_DNA"/>
</dbReference>
<protein>
    <submittedName>
        <fullName evidence="6">Phosphonopyruvate decarboxylase</fullName>
    </submittedName>
</protein>
<dbReference type="PANTHER" id="PTHR42818:SF1">
    <property type="entry name" value="SULFOPYRUVATE DECARBOXYLASE"/>
    <property type="match status" value="1"/>
</dbReference>
<proteinExistence type="predicted"/>
<dbReference type="CDD" id="cd07035">
    <property type="entry name" value="TPP_PYR_POX_like"/>
    <property type="match status" value="1"/>
</dbReference>
<dbReference type="InterPro" id="IPR029061">
    <property type="entry name" value="THDP-binding"/>
</dbReference>
<name>A0A0R3LJF9_9BRAD</name>
<sequence>MTMSTTTLLGLLKQQKYEFFSGVPCSNFADLFQQVSLDGDITSVPAASEGSALAFAVGAALAGRRSVVALQNSGLGNIVNPLTSLVQVNCIPTLLLISVRGHTDEPEDEPQHRIMGASTHALLDQLAIPWSEFDGTPQGFMATLLRAEEAFQRSISFAILVRKGQLSASLGVVVNGEQQLEGYSLSVGCALEIISEALRPTDLVVSTTGFISRELFRLSDRPENFYMQGSLGHCSAVAAGVALAHPSRRVVALDGDGAVLMHMGVLSTIGYASPRNFLHIVLDNEGYVSTGGQETTSVTSSLEAVAVACGYRAVSRCVTSAELGEAVARSLSTEGPHFLLCKVNQSHSRSLPRVTSRHTPEENKEAFQIALNQPRAFHLKAAPAGVAR</sequence>
<evidence type="ECO:0000256" key="1">
    <source>
        <dbReference type="ARBA" id="ARBA00022793"/>
    </source>
</evidence>
<dbReference type="Pfam" id="PF02776">
    <property type="entry name" value="TPP_enzyme_N"/>
    <property type="match status" value="1"/>
</dbReference>
<dbReference type="InterPro" id="IPR011766">
    <property type="entry name" value="TPP_enzyme_TPP-bd"/>
</dbReference>
<dbReference type="GO" id="GO:0032923">
    <property type="term" value="P:organic phosphonate biosynthetic process"/>
    <property type="evidence" value="ECO:0007669"/>
    <property type="project" value="InterPro"/>
</dbReference>
<keyword evidence="3" id="KW-0456">Lyase</keyword>
<dbReference type="InterPro" id="IPR012001">
    <property type="entry name" value="Thiamin_PyroP_enz_TPP-bd_dom"/>
</dbReference>
<organism evidence="6 7">
    <name type="scientific">Bradyrhizobium valentinum</name>
    <dbReference type="NCBI Taxonomy" id="1518501"/>
    <lineage>
        <taxon>Bacteria</taxon>
        <taxon>Pseudomonadati</taxon>
        <taxon>Pseudomonadota</taxon>
        <taxon>Alphaproteobacteria</taxon>
        <taxon>Hyphomicrobiales</taxon>
        <taxon>Nitrobacteraceae</taxon>
        <taxon>Bradyrhizobium</taxon>
    </lineage>
</organism>
<comment type="caution">
    <text evidence="6">The sequence shown here is derived from an EMBL/GenBank/DDBJ whole genome shotgun (WGS) entry which is preliminary data.</text>
</comment>
<dbReference type="SUPFAM" id="SSF52518">
    <property type="entry name" value="Thiamin diphosphate-binding fold (THDP-binding)"/>
    <property type="match status" value="2"/>
</dbReference>
<evidence type="ECO:0000259" key="4">
    <source>
        <dbReference type="Pfam" id="PF02775"/>
    </source>
</evidence>
<dbReference type="InterPro" id="IPR051818">
    <property type="entry name" value="TPP_dependent_decarboxylase"/>
</dbReference>
<reference evidence="6 7" key="1">
    <citation type="submission" date="2014-03" db="EMBL/GenBank/DDBJ databases">
        <title>Bradyrhizobium valentinum sp. nov., isolated from effective nodules of Lupinus mariae-josephae, a lupine endemic of basic-lime soils in Eastern Spain.</title>
        <authorList>
            <person name="Duran D."/>
            <person name="Rey L."/>
            <person name="Navarro A."/>
            <person name="Busquets A."/>
            <person name="Imperial J."/>
            <person name="Ruiz-Argueso T."/>
        </authorList>
    </citation>
    <scope>NUCLEOTIDE SEQUENCE [LARGE SCALE GENOMIC DNA]</scope>
    <source>
        <strain evidence="6 7">LmjM3</strain>
    </source>
</reference>
<feature type="domain" description="Thiamine pyrophosphate enzyme N-terminal TPP-binding" evidence="5">
    <location>
        <begin position="7"/>
        <end position="111"/>
    </location>
</feature>
<dbReference type="AlphaFoldDB" id="A0A0R3LJF9"/>
<dbReference type="OrthoDB" id="9798007at2"/>
<evidence type="ECO:0000313" key="7">
    <source>
        <dbReference type="Proteomes" id="UP000051913"/>
    </source>
</evidence>
<dbReference type="GO" id="GO:0030976">
    <property type="term" value="F:thiamine pyrophosphate binding"/>
    <property type="evidence" value="ECO:0007669"/>
    <property type="project" value="InterPro"/>
</dbReference>
<gene>
    <name evidence="6" type="ORF">CP49_01385</name>
</gene>
<dbReference type="NCBIfam" id="TIGR03297">
    <property type="entry name" value="Ppyr-DeCO2ase"/>
    <property type="match status" value="1"/>
</dbReference>
<evidence type="ECO:0000259" key="5">
    <source>
        <dbReference type="Pfam" id="PF02776"/>
    </source>
</evidence>
<dbReference type="GO" id="GO:0033980">
    <property type="term" value="F:phosphonopyruvate decarboxylase activity"/>
    <property type="evidence" value="ECO:0007669"/>
    <property type="project" value="InterPro"/>
</dbReference>
<dbReference type="PANTHER" id="PTHR42818">
    <property type="entry name" value="SULFOPYRUVATE DECARBOXYLASE SUBUNIT ALPHA"/>
    <property type="match status" value="1"/>
</dbReference>
<keyword evidence="7" id="KW-1185">Reference proteome</keyword>
<keyword evidence="2" id="KW-0786">Thiamine pyrophosphate</keyword>
<keyword evidence="6" id="KW-0670">Pyruvate</keyword>
<dbReference type="STRING" id="1518501.CQ10_05050"/>
<accession>A0A0R3LJF9</accession>
<feature type="domain" description="Thiamine pyrophosphate enzyme TPP-binding" evidence="4">
    <location>
        <begin position="222"/>
        <end position="339"/>
    </location>
</feature>
<evidence type="ECO:0000256" key="3">
    <source>
        <dbReference type="ARBA" id="ARBA00023239"/>
    </source>
</evidence>
<evidence type="ECO:0000256" key="2">
    <source>
        <dbReference type="ARBA" id="ARBA00023052"/>
    </source>
</evidence>